<name>A0A8R1XZB2_ONCVO</name>
<dbReference type="EMBL" id="CMVM020000161">
    <property type="status" value="NOT_ANNOTATED_CDS"/>
    <property type="molecule type" value="Genomic_DNA"/>
</dbReference>
<accession>A0A8R1XZB2</accession>
<evidence type="ECO:0000313" key="2">
    <source>
        <dbReference type="EnsemblMetazoa" id="OVOC5895.1"/>
    </source>
</evidence>
<proteinExistence type="predicted"/>
<dbReference type="EnsemblMetazoa" id="OVOC5895.1">
    <property type="protein sequence ID" value="OVOC5895.1"/>
    <property type="gene ID" value="WBGene00242704"/>
</dbReference>
<reference evidence="3" key="1">
    <citation type="submission" date="2013-10" db="EMBL/GenBank/DDBJ databases">
        <title>Genome sequencing of Onchocerca volvulus.</title>
        <authorList>
            <person name="Cotton J."/>
            <person name="Tsai J."/>
            <person name="Stanley E."/>
            <person name="Tracey A."/>
            <person name="Holroyd N."/>
            <person name="Lustigman S."/>
            <person name="Berriman M."/>
        </authorList>
    </citation>
    <scope>NUCLEOTIDE SEQUENCE</scope>
</reference>
<dbReference type="AlphaFoldDB" id="A0A8R1XZB2"/>
<reference evidence="2" key="2">
    <citation type="submission" date="2022-06" db="UniProtKB">
        <authorList>
            <consortium name="EnsemblMetazoa"/>
        </authorList>
    </citation>
    <scope>IDENTIFICATION</scope>
</reference>
<feature type="transmembrane region" description="Helical" evidence="1">
    <location>
        <begin position="21"/>
        <end position="41"/>
    </location>
</feature>
<keyword evidence="1" id="KW-1133">Transmembrane helix</keyword>
<organism evidence="2 3">
    <name type="scientific">Onchocerca volvulus</name>
    <dbReference type="NCBI Taxonomy" id="6282"/>
    <lineage>
        <taxon>Eukaryota</taxon>
        <taxon>Metazoa</taxon>
        <taxon>Ecdysozoa</taxon>
        <taxon>Nematoda</taxon>
        <taxon>Chromadorea</taxon>
        <taxon>Rhabditida</taxon>
        <taxon>Spirurina</taxon>
        <taxon>Spiruromorpha</taxon>
        <taxon>Filarioidea</taxon>
        <taxon>Onchocercidae</taxon>
        <taxon>Onchocerca</taxon>
    </lineage>
</organism>
<protein>
    <submittedName>
        <fullName evidence="2">Uncharacterized protein</fullName>
    </submittedName>
</protein>
<keyword evidence="3" id="KW-1185">Reference proteome</keyword>
<dbReference type="Proteomes" id="UP000024404">
    <property type="component" value="Unassembled WGS sequence"/>
</dbReference>
<sequence length="46" mass="5248">MNVAVKSKEKLSRKAVHRNLGIAKINLLVIARILHQIYMLGCFDIE</sequence>
<keyword evidence="1" id="KW-0472">Membrane</keyword>
<evidence type="ECO:0000256" key="1">
    <source>
        <dbReference type="SAM" id="Phobius"/>
    </source>
</evidence>
<keyword evidence="1" id="KW-0812">Transmembrane</keyword>
<evidence type="ECO:0000313" key="3">
    <source>
        <dbReference type="Proteomes" id="UP000024404"/>
    </source>
</evidence>